<proteinExistence type="predicted"/>
<dbReference type="GO" id="GO:0003677">
    <property type="term" value="F:DNA binding"/>
    <property type="evidence" value="ECO:0007669"/>
    <property type="project" value="UniProtKB-UniRule"/>
</dbReference>
<dbReference type="NCBIfam" id="TIGR02366">
    <property type="entry name" value="DHAK_reg"/>
    <property type="match status" value="1"/>
</dbReference>
<name>A0A369B3Y9_9ENTE</name>
<dbReference type="EMBL" id="NGJX01000001">
    <property type="protein sequence ID" value="RSU05481.1"/>
    <property type="molecule type" value="Genomic_DNA"/>
</dbReference>
<dbReference type="PANTHER" id="PTHR43479:SF7">
    <property type="entry name" value="TETR-FAMILY TRANSCRIPTIONAL REGULATOR"/>
    <property type="match status" value="1"/>
</dbReference>
<dbReference type="SUPFAM" id="SSF46689">
    <property type="entry name" value="Homeodomain-like"/>
    <property type="match status" value="1"/>
</dbReference>
<dbReference type="InterPro" id="IPR001647">
    <property type="entry name" value="HTH_TetR"/>
</dbReference>
<dbReference type="GO" id="GO:0016301">
    <property type="term" value="F:kinase activity"/>
    <property type="evidence" value="ECO:0007669"/>
    <property type="project" value="UniProtKB-KW"/>
</dbReference>
<dbReference type="InterPro" id="IPR009057">
    <property type="entry name" value="Homeodomain-like_sf"/>
</dbReference>
<comment type="caution">
    <text evidence="2">The sequence shown here is derived from an EMBL/GenBank/DDBJ whole genome shotgun (WGS) entry which is preliminary data.</text>
</comment>
<keyword evidence="2" id="KW-0418">Kinase</keyword>
<dbReference type="Pfam" id="PF00440">
    <property type="entry name" value="TetR_N"/>
    <property type="match status" value="1"/>
</dbReference>
<dbReference type="AlphaFoldDB" id="A0A369B3Y9"/>
<sequence length="185" mass="22076">MVSNGSLITKKVIAYSLKDLMKTKDFQKISIKEIMEHADYRRQTFYDHFADKYELLDWIYQQEITEIIEHFISYEHWTKIIPRMLHYFEKNLFFYEKALLITENNSFDSCFSDQIQQFIKSILLESNNANCSIDQLEKNTHFYAYGFTGIIKEWIFDKCQTPAKEIEVFLISVVESTIIKKDSNS</sequence>
<keyword evidence="1" id="KW-0238">DNA-binding</keyword>
<dbReference type="OrthoDB" id="9810250at2"/>
<organism evidence="2 3">
    <name type="scientific">Vagococcus fluvialis</name>
    <dbReference type="NCBI Taxonomy" id="2738"/>
    <lineage>
        <taxon>Bacteria</taxon>
        <taxon>Bacillati</taxon>
        <taxon>Bacillota</taxon>
        <taxon>Bacilli</taxon>
        <taxon>Lactobacillales</taxon>
        <taxon>Enterococcaceae</taxon>
        <taxon>Vagococcus</taxon>
    </lineage>
</organism>
<dbReference type="Gene3D" id="1.10.357.10">
    <property type="entry name" value="Tetracycline Repressor, domain 2"/>
    <property type="match status" value="1"/>
</dbReference>
<evidence type="ECO:0000313" key="2">
    <source>
        <dbReference type="EMBL" id="RSU05481.1"/>
    </source>
</evidence>
<dbReference type="Pfam" id="PF14278">
    <property type="entry name" value="TetR_C_8"/>
    <property type="match status" value="1"/>
</dbReference>
<keyword evidence="2" id="KW-0808">Transferase</keyword>
<dbReference type="InterPro" id="IPR050624">
    <property type="entry name" value="HTH-type_Tx_Regulator"/>
</dbReference>
<dbReference type="InterPro" id="IPR012738">
    <property type="entry name" value="Tscrpt_reg_DhaS"/>
</dbReference>
<accession>A0A369B3Y9</accession>
<dbReference type="PANTHER" id="PTHR43479">
    <property type="entry name" value="ACREF/ENVCD OPERON REPRESSOR-RELATED"/>
    <property type="match status" value="1"/>
</dbReference>
<gene>
    <name evidence="2" type="ORF">CBF32_00345</name>
</gene>
<dbReference type="GeneID" id="63145642"/>
<dbReference type="Proteomes" id="UP000288197">
    <property type="component" value="Unassembled WGS sequence"/>
</dbReference>
<evidence type="ECO:0000313" key="3">
    <source>
        <dbReference type="Proteomes" id="UP000288197"/>
    </source>
</evidence>
<reference evidence="2 3" key="1">
    <citation type="submission" date="2017-05" db="EMBL/GenBank/DDBJ databases">
        <title>Vagococcus spp. assemblies.</title>
        <authorList>
            <person name="Gulvik C.A."/>
        </authorList>
    </citation>
    <scope>NUCLEOTIDE SEQUENCE [LARGE SCALE GENOMIC DNA]</scope>
    <source>
        <strain evidence="2 3">NCFB 2497</strain>
    </source>
</reference>
<keyword evidence="3" id="KW-1185">Reference proteome</keyword>
<protein>
    <submittedName>
        <fullName evidence="2">Dihydroxyacetone kinase transcriptional activator DhaS</fullName>
    </submittedName>
</protein>
<dbReference type="RefSeq" id="WP_114288897.1">
    <property type="nucleotide sequence ID" value="NZ_JBMAKX010000012.1"/>
</dbReference>
<evidence type="ECO:0000256" key="1">
    <source>
        <dbReference type="ARBA" id="ARBA00023125"/>
    </source>
</evidence>
<dbReference type="InterPro" id="IPR039532">
    <property type="entry name" value="TetR_C_Firmicutes"/>
</dbReference>
<dbReference type="PROSITE" id="PS50977">
    <property type="entry name" value="HTH_TETR_2"/>
    <property type="match status" value="1"/>
</dbReference>